<proteinExistence type="predicted"/>
<gene>
    <name evidence="2" type="ORF">HT578_19490</name>
</gene>
<keyword evidence="3" id="KW-1185">Reference proteome</keyword>
<name>A0ABX8EBN8_9SPHN</name>
<evidence type="ECO:0000313" key="2">
    <source>
        <dbReference type="EMBL" id="QVM85601.1"/>
    </source>
</evidence>
<dbReference type="SMART" id="SM00834">
    <property type="entry name" value="CxxC_CXXC_SSSS"/>
    <property type="match status" value="1"/>
</dbReference>
<evidence type="ECO:0000259" key="1">
    <source>
        <dbReference type="SMART" id="SM00834"/>
    </source>
</evidence>
<dbReference type="EMBL" id="CP054856">
    <property type="protein sequence ID" value="QVM85601.1"/>
    <property type="molecule type" value="Genomic_DNA"/>
</dbReference>
<organism evidence="2 3">
    <name type="scientific">Novosphingobium decolorationis</name>
    <dbReference type="NCBI Taxonomy" id="2698673"/>
    <lineage>
        <taxon>Bacteria</taxon>
        <taxon>Pseudomonadati</taxon>
        <taxon>Pseudomonadota</taxon>
        <taxon>Alphaproteobacteria</taxon>
        <taxon>Sphingomonadales</taxon>
        <taxon>Sphingomonadaceae</taxon>
        <taxon>Novosphingobium</taxon>
    </lineage>
</organism>
<sequence>MPIYDFRCPSCSAEFELLVRSGDAAACPRCDGGGLNRLVSRVSPPGKSKALAAAGRAAAKREGHLSNF</sequence>
<feature type="domain" description="Putative regulatory protein FmdB zinc ribbon" evidence="1">
    <location>
        <begin position="1"/>
        <end position="40"/>
    </location>
</feature>
<accession>A0ABX8EBN8</accession>
<protein>
    <submittedName>
        <fullName evidence="2">Zinc ribbon domain-containing protein</fullName>
    </submittedName>
</protein>
<dbReference type="RefSeq" id="WP_213501141.1">
    <property type="nucleotide sequence ID" value="NZ_CP054856.1"/>
</dbReference>
<dbReference type="NCBIfam" id="TIGR02605">
    <property type="entry name" value="CxxC_CxxC_SSSS"/>
    <property type="match status" value="1"/>
</dbReference>
<dbReference type="Proteomes" id="UP000677126">
    <property type="component" value="Chromosome"/>
</dbReference>
<evidence type="ECO:0000313" key="3">
    <source>
        <dbReference type="Proteomes" id="UP000677126"/>
    </source>
</evidence>
<dbReference type="InterPro" id="IPR013429">
    <property type="entry name" value="Regulatory_FmdB_Zinc_ribbon"/>
</dbReference>
<dbReference type="Pfam" id="PF09723">
    <property type="entry name" value="Zn_ribbon_8"/>
    <property type="match status" value="1"/>
</dbReference>
<reference evidence="2 3" key="1">
    <citation type="journal article" date="2021" name="Int. J. Syst. Evol. Microbiol.">
        <title>Novosphingobium decolorationis sp. nov., an aniline blue-decolourizing bacterium isolated from East Pacific sediment.</title>
        <authorList>
            <person name="Chen X."/>
            <person name="Dong B."/>
            <person name="Chen T."/>
            <person name="Ren N."/>
            <person name="Wang J."/>
            <person name="Xu Y."/>
            <person name="Yang J."/>
            <person name="Zhu S."/>
            <person name="Chen J."/>
        </authorList>
    </citation>
    <scope>NUCLEOTIDE SEQUENCE [LARGE SCALE GENOMIC DNA]</scope>
    <source>
        <strain evidence="2 3">502str22</strain>
    </source>
</reference>